<dbReference type="PANTHER" id="PTHR11371:SF31">
    <property type="entry name" value="EXTRACELLULAR NUCLEASE"/>
    <property type="match status" value="1"/>
</dbReference>
<evidence type="ECO:0000256" key="4">
    <source>
        <dbReference type="SAM" id="SignalP"/>
    </source>
</evidence>
<dbReference type="RefSeq" id="XP_014680265.1">
    <property type="nucleotide sequence ID" value="XM_014824779.1"/>
</dbReference>
<proteinExistence type="inferred from homology"/>
<evidence type="ECO:0000256" key="2">
    <source>
        <dbReference type="ARBA" id="ARBA00022722"/>
    </source>
</evidence>
<dbReference type="CDD" id="cd10282">
    <property type="entry name" value="DNase1"/>
    <property type="match status" value="1"/>
</dbReference>
<sequence>MNRRTNTVLLLAALCVLLLAKDGRGSSSTVTIAAFNVQIFGASFMEEPEHVDKLAQIILRYDLILIQEIREKGEVAVYELMAIVNEKSKEAYALALSDRLGRTDSKEQYAFIYLRSKLSVNSFYHFNDVEDYFERPPYIVRFDSPSVQDLSSFLFIPIHAKPLDAVKEVDHLVDVYNDAVARTGLTDAIIAGDLNAGCDYITKNDWPNIRLWTQPEFMWLIHDNTSTMVLSDCPYDRIVLAGAALQKAHVPLSAKPFHFDEEYGMTMDEASKLSDHYPVEFQLKAASESIVAMATPQREEYRVIFTVTSAGGVQHADDLSGLRIRHAQITYFISES</sequence>
<evidence type="ECO:0000256" key="1">
    <source>
        <dbReference type="ARBA" id="ARBA00007359"/>
    </source>
</evidence>
<dbReference type="PANTHER" id="PTHR11371">
    <property type="entry name" value="DEOXYRIBONUCLEASE"/>
    <property type="match status" value="1"/>
</dbReference>
<evidence type="ECO:0000313" key="7">
    <source>
        <dbReference type="RefSeq" id="XP_014680265.1"/>
    </source>
</evidence>
<protein>
    <submittedName>
        <fullName evidence="7">Deoxyribonuclease-1-like</fullName>
    </submittedName>
</protein>
<dbReference type="InterPro" id="IPR016202">
    <property type="entry name" value="DNase_I"/>
</dbReference>
<dbReference type="InterPro" id="IPR005135">
    <property type="entry name" value="Endo/exonuclease/phosphatase"/>
</dbReference>
<dbReference type="SMART" id="SM00476">
    <property type="entry name" value="DNaseIc"/>
    <property type="match status" value="1"/>
</dbReference>
<dbReference type="SUPFAM" id="SSF56219">
    <property type="entry name" value="DNase I-like"/>
    <property type="match status" value="1"/>
</dbReference>
<feature type="signal peptide" evidence="4">
    <location>
        <begin position="1"/>
        <end position="25"/>
    </location>
</feature>
<feature type="chain" id="PRO_5046530951" evidence="4">
    <location>
        <begin position="26"/>
        <end position="336"/>
    </location>
</feature>
<keyword evidence="4" id="KW-0732">Signal</keyword>
<feature type="domain" description="Endonuclease/exonuclease/phosphatase" evidence="5">
    <location>
        <begin position="34"/>
        <end position="242"/>
    </location>
</feature>
<dbReference type="InterPro" id="IPR036691">
    <property type="entry name" value="Endo/exonu/phosph_ase_sf"/>
</dbReference>
<dbReference type="Gene3D" id="3.60.10.10">
    <property type="entry name" value="Endonuclease/exonuclease/phosphatase"/>
    <property type="match status" value="1"/>
</dbReference>
<gene>
    <name evidence="7" type="primary">LOC106820242</name>
</gene>
<reference evidence="7" key="1">
    <citation type="submission" date="2025-08" db="UniProtKB">
        <authorList>
            <consortium name="RefSeq"/>
        </authorList>
    </citation>
    <scope>IDENTIFICATION</scope>
</reference>
<name>A0ABM1F744_PRICU</name>
<evidence type="ECO:0000256" key="3">
    <source>
        <dbReference type="ARBA" id="ARBA00022801"/>
    </source>
</evidence>
<dbReference type="Pfam" id="PF03372">
    <property type="entry name" value="Exo_endo_phos"/>
    <property type="match status" value="1"/>
</dbReference>
<organism evidence="6 7">
    <name type="scientific">Priapulus caudatus</name>
    <name type="common">Priapulid worm</name>
    <dbReference type="NCBI Taxonomy" id="37621"/>
    <lineage>
        <taxon>Eukaryota</taxon>
        <taxon>Metazoa</taxon>
        <taxon>Ecdysozoa</taxon>
        <taxon>Scalidophora</taxon>
        <taxon>Priapulida</taxon>
        <taxon>Priapulimorpha</taxon>
        <taxon>Priapulimorphida</taxon>
        <taxon>Priapulidae</taxon>
        <taxon>Priapulus</taxon>
    </lineage>
</organism>
<accession>A0ABM1F744</accession>
<dbReference type="Proteomes" id="UP000695022">
    <property type="component" value="Unplaced"/>
</dbReference>
<dbReference type="PRINTS" id="PR00130">
    <property type="entry name" value="DNASEI"/>
</dbReference>
<evidence type="ECO:0000259" key="5">
    <source>
        <dbReference type="Pfam" id="PF03372"/>
    </source>
</evidence>
<keyword evidence="6" id="KW-1185">Reference proteome</keyword>
<dbReference type="GeneID" id="106820242"/>
<keyword evidence="3" id="KW-0378">Hydrolase</keyword>
<comment type="similarity">
    <text evidence="1">Belongs to the DNase I family.</text>
</comment>
<evidence type="ECO:0000313" key="6">
    <source>
        <dbReference type="Proteomes" id="UP000695022"/>
    </source>
</evidence>
<keyword evidence="2" id="KW-0540">Nuclease</keyword>